<evidence type="ECO:0000313" key="2">
    <source>
        <dbReference type="Proteomes" id="UP001056756"/>
    </source>
</evidence>
<dbReference type="InterPro" id="IPR000801">
    <property type="entry name" value="Esterase-like"/>
</dbReference>
<dbReference type="PANTHER" id="PTHR48098:SF1">
    <property type="entry name" value="DIACYLGLYCEROL ACYLTRANSFERASE_MYCOLYLTRANSFERASE AG85A"/>
    <property type="match status" value="1"/>
</dbReference>
<dbReference type="KEGG" id="plig:NAG76_04300"/>
<dbReference type="PANTHER" id="PTHR48098">
    <property type="entry name" value="ENTEROCHELIN ESTERASE-RELATED"/>
    <property type="match status" value="1"/>
</dbReference>
<dbReference type="Gene3D" id="3.40.50.1820">
    <property type="entry name" value="alpha/beta hydrolase"/>
    <property type="match status" value="1"/>
</dbReference>
<dbReference type="SUPFAM" id="SSF53474">
    <property type="entry name" value="alpha/beta-Hydrolases"/>
    <property type="match status" value="1"/>
</dbReference>
<evidence type="ECO:0000313" key="1">
    <source>
        <dbReference type="EMBL" id="URN95486.1"/>
    </source>
</evidence>
<accession>A0A9J6ZH48</accession>
<dbReference type="Pfam" id="PF00756">
    <property type="entry name" value="Esterase"/>
    <property type="match status" value="1"/>
</dbReference>
<dbReference type="EMBL" id="CP097899">
    <property type="protein sequence ID" value="URN95486.1"/>
    <property type="molecule type" value="Genomic_DNA"/>
</dbReference>
<name>A0A9J6ZH48_9BACL</name>
<gene>
    <name evidence="1" type="ORF">NAG76_04300</name>
</gene>
<dbReference type="Proteomes" id="UP001056756">
    <property type="component" value="Chromosome"/>
</dbReference>
<dbReference type="InterPro" id="IPR029058">
    <property type="entry name" value="AB_hydrolase_fold"/>
</dbReference>
<dbReference type="AlphaFoldDB" id="A0A9J6ZH48"/>
<dbReference type="GO" id="GO:0016747">
    <property type="term" value="F:acyltransferase activity, transferring groups other than amino-acyl groups"/>
    <property type="evidence" value="ECO:0007669"/>
    <property type="project" value="TreeGrafter"/>
</dbReference>
<sequence>MAYLTINFFSKRLNRDVTINALLPLDGSDKPDYSSRSSQAPLKALYLLNGLTGNHTDWVSYTRIRKLANLHNIAVFMPGGENHFYVDDEEREEYYGQFVGEELVEFTRQCFPLSHKREDTYIGGLSMGGYGAVRNGLKYAERFGAIIGLSSALLPYRIANAKPGFEYRTFKFSYLQRVFGDLSQLLGSDKDPEALIKQLRDNKEIIPHIFLSCGTEDFLIDMNRRYHQFLLDEAIEHTYIEKSGAHTWEYWDEGIEDALNWIANVNL</sequence>
<reference evidence="1" key="1">
    <citation type="submission" date="2022-05" db="EMBL/GenBank/DDBJ databases">
        <title>Novel bacterial taxa in a minimal lignocellulolytic consortium and its capacity to transform plastics disclosed by genome-resolved metagenomics.</title>
        <authorList>
            <person name="Rodriguez C.A.D."/>
            <person name="Diaz-Garcia L."/>
            <person name="Herrera K."/>
            <person name="Tarazona N.A."/>
            <person name="Sproer C."/>
            <person name="Overmann J."/>
            <person name="Jimenez D.J."/>
        </authorList>
    </citation>
    <scope>NUCLEOTIDE SEQUENCE</scope>
    <source>
        <strain evidence="1">MAG5</strain>
    </source>
</reference>
<dbReference type="InterPro" id="IPR050583">
    <property type="entry name" value="Mycobacterial_A85_antigen"/>
</dbReference>
<organism evidence="1 2">
    <name type="scientific">Candidatus Pristimantibacillus lignocellulolyticus</name>
    <dbReference type="NCBI Taxonomy" id="2994561"/>
    <lineage>
        <taxon>Bacteria</taxon>
        <taxon>Bacillati</taxon>
        <taxon>Bacillota</taxon>
        <taxon>Bacilli</taxon>
        <taxon>Bacillales</taxon>
        <taxon>Paenibacillaceae</taxon>
        <taxon>Candidatus Pristimantibacillus</taxon>
    </lineage>
</organism>
<protein>
    <submittedName>
        <fullName evidence="1">Esterase family protein</fullName>
    </submittedName>
</protein>
<proteinExistence type="predicted"/>